<dbReference type="AlphaFoldDB" id="A0AAN9XLA0"/>
<dbReference type="EMBL" id="JAYMYS010000004">
    <property type="protein sequence ID" value="KAK7396403.1"/>
    <property type="molecule type" value="Genomic_DNA"/>
</dbReference>
<sequence length="98" mass="11365">MNRNIMTLNYVVRLGFLIYFCLFCVSACLIIIIRMCLSVVYQKCSLNMVDGKQEHVRVHGAFMHAMEIGSIIYYYIPSKILLSKFPYMERDRGAIGQT</sequence>
<accession>A0AAN9XLA0</accession>
<keyword evidence="1" id="KW-1133">Transmembrane helix</keyword>
<gene>
    <name evidence="2" type="ORF">VNO78_17391</name>
</gene>
<organism evidence="2 3">
    <name type="scientific">Psophocarpus tetragonolobus</name>
    <name type="common">Winged bean</name>
    <name type="synonym">Dolichos tetragonolobus</name>
    <dbReference type="NCBI Taxonomy" id="3891"/>
    <lineage>
        <taxon>Eukaryota</taxon>
        <taxon>Viridiplantae</taxon>
        <taxon>Streptophyta</taxon>
        <taxon>Embryophyta</taxon>
        <taxon>Tracheophyta</taxon>
        <taxon>Spermatophyta</taxon>
        <taxon>Magnoliopsida</taxon>
        <taxon>eudicotyledons</taxon>
        <taxon>Gunneridae</taxon>
        <taxon>Pentapetalae</taxon>
        <taxon>rosids</taxon>
        <taxon>fabids</taxon>
        <taxon>Fabales</taxon>
        <taxon>Fabaceae</taxon>
        <taxon>Papilionoideae</taxon>
        <taxon>50 kb inversion clade</taxon>
        <taxon>NPAAA clade</taxon>
        <taxon>indigoferoid/millettioid clade</taxon>
        <taxon>Phaseoleae</taxon>
        <taxon>Psophocarpus</taxon>
    </lineage>
</organism>
<evidence type="ECO:0000256" key="1">
    <source>
        <dbReference type="SAM" id="Phobius"/>
    </source>
</evidence>
<evidence type="ECO:0000313" key="2">
    <source>
        <dbReference type="EMBL" id="KAK7396403.1"/>
    </source>
</evidence>
<feature type="transmembrane region" description="Helical" evidence="1">
    <location>
        <begin position="16"/>
        <end position="37"/>
    </location>
</feature>
<protein>
    <submittedName>
        <fullName evidence="2">Uncharacterized protein</fullName>
    </submittedName>
</protein>
<name>A0AAN9XLA0_PSOTE</name>
<keyword evidence="1" id="KW-0472">Membrane</keyword>
<reference evidence="2 3" key="1">
    <citation type="submission" date="2024-01" db="EMBL/GenBank/DDBJ databases">
        <title>The genomes of 5 underutilized Papilionoideae crops provide insights into root nodulation and disease resistanc.</title>
        <authorList>
            <person name="Jiang F."/>
        </authorList>
    </citation>
    <scope>NUCLEOTIDE SEQUENCE [LARGE SCALE GENOMIC DNA]</scope>
    <source>
        <strain evidence="2">DUOXIRENSHENG_FW03</strain>
        <tissue evidence="2">Leaves</tissue>
    </source>
</reference>
<dbReference type="Proteomes" id="UP001386955">
    <property type="component" value="Unassembled WGS sequence"/>
</dbReference>
<keyword evidence="3" id="KW-1185">Reference proteome</keyword>
<keyword evidence="1" id="KW-0812">Transmembrane</keyword>
<comment type="caution">
    <text evidence="2">The sequence shown here is derived from an EMBL/GenBank/DDBJ whole genome shotgun (WGS) entry which is preliminary data.</text>
</comment>
<proteinExistence type="predicted"/>
<evidence type="ECO:0000313" key="3">
    <source>
        <dbReference type="Proteomes" id="UP001386955"/>
    </source>
</evidence>
<feature type="transmembrane region" description="Helical" evidence="1">
    <location>
        <begin position="58"/>
        <end position="76"/>
    </location>
</feature>